<keyword evidence="1" id="KW-1133">Transmembrane helix</keyword>
<reference evidence="2" key="1">
    <citation type="submission" date="2020-07" db="EMBL/GenBank/DDBJ databases">
        <title>Multicomponent nature underlies the extraordinary mechanical properties of spider dragline silk.</title>
        <authorList>
            <person name="Kono N."/>
            <person name="Nakamura H."/>
            <person name="Mori M."/>
            <person name="Yoshida Y."/>
            <person name="Ohtoshi R."/>
            <person name="Malay A.D."/>
            <person name="Moran D.A.P."/>
            <person name="Tomita M."/>
            <person name="Numata K."/>
            <person name="Arakawa K."/>
        </authorList>
    </citation>
    <scope>NUCLEOTIDE SEQUENCE</scope>
</reference>
<dbReference type="AlphaFoldDB" id="A0A8X6FCA7"/>
<accession>A0A8X6FCA7</accession>
<dbReference type="EMBL" id="BMAO01021635">
    <property type="protein sequence ID" value="GFQ76237.1"/>
    <property type="molecule type" value="Genomic_DNA"/>
</dbReference>
<keyword evidence="1" id="KW-0812">Transmembrane</keyword>
<evidence type="ECO:0000313" key="3">
    <source>
        <dbReference type="Proteomes" id="UP000887116"/>
    </source>
</evidence>
<sequence length="128" mass="14846">MTRTPVVPRRQKNQLVTVRIYRTSCITCIWNNKMVVTVQSTDRSTNRIYHIWTFSSTKYQDLIHDENFFDFDAYLVCWVSAAAGTILEMFGMFAIFCCRFIDGVKSINVMVAVILSSFSALENFNFVE</sequence>
<name>A0A8X6FCA7_TRICU</name>
<keyword evidence="1" id="KW-0472">Membrane</keyword>
<evidence type="ECO:0000313" key="2">
    <source>
        <dbReference type="EMBL" id="GFQ76237.1"/>
    </source>
</evidence>
<keyword evidence="3" id="KW-1185">Reference proteome</keyword>
<gene>
    <name evidence="2" type="ORF">TNCT_297111</name>
</gene>
<evidence type="ECO:0000256" key="1">
    <source>
        <dbReference type="SAM" id="Phobius"/>
    </source>
</evidence>
<dbReference type="Proteomes" id="UP000887116">
    <property type="component" value="Unassembled WGS sequence"/>
</dbReference>
<protein>
    <submittedName>
        <fullName evidence="2">Uncharacterized protein</fullName>
    </submittedName>
</protein>
<organism evidence="2 3">
    <name type="scientific">Trichonephila clavata</name>
    <name type="common">Joro spider</name>
    <name type="synonym">Nephila clavata</name>
    <dbReference type="NCBI Taxonomy" id="2740835"/>
    <lineage>
        <taxon>Eukaryota</taxon>
        <taxon>Metazoa</taxon>
        <taxon>Ecdysozoa</taxon>
        <taxon>Arthropoda</taxon>
        <taxon>Chelicerata</taxon>
        <taxon>Arachnida</taxon>
        <taxon>Araneae</taxon>
        <taxon>Araneomorphae</taxon>
        <taxon>Entelegynae</taxon>
        <taxon>Araneoidea</taxon>
        <taxon>Nephilidae</taxon>
        <taxon>Trichonephila</taxon>
    </lineage>
</organism>
<feature type="transmembrane region" description="Helical" evidence="1">
    <location>
        <begin position="73"/>
        <end position="97"/>
    </location>
</feature>
<feature type="transmembrane region" description="Helical" evidence="1">
    <location>
        <begin position="109"/>
        <end position="127"/>
    </location>
</feature>
<proteinExistence type="predicted"/>
<comment type="caution">
    <text evidence="2">The sequence shown here is derived from an EMBL/GenBank/DDBJ whole genome shotgun (WGS) entry which is preliminary data.</text>
</comment>